<dbReference type="PANTHER" id="PTHR12905:SF0">
    <property type="entry name" value="CALCINEURIN-LIKE PHOSPHOESTERASE DOMAIN-CONTAINING PROTEIN"/>
    <property type="match status" value="1"/>
</dbReference>
<gene>
    <name evidence="2" type="ORF">ABL78_6775</name>
</gene>
<proteinExistence type="predicted"/>
<protein>
    <recommendedName>
        <fullName evidence="1">Calcineurin-like phosphoesterase domain-containing protein</fullName>
    </recommendedName>
</protein>
<dbReference type="EMBL" id="LJSK01000283">
    <property type="protein sequence ID" value="KPI84169.1"/>
    <property type="molecule type" value="Genomic_DNA"/>
</dbReference>
<dbReference type="OrthoDB" id="630188at2759"/>
<feature type="domain" description="Calcineurin-like phosphoesterase" evidence="1">
    <location>
        <begin position="86"/>
        <end position="297"/>
    </location>
</feature>
<dbReference type="PANTHER" id="PTHR12905">
    <property type="entry name" value="METALLOPHOSPHOESTERASE"/>
    <property type="match status" value="1"/>
</dbReference>
<dbReference type="Pfam" id="PF00149">
    <property type="entry name" value="Metallophos"/>
    <property type="match status" value="1"/>
</dbReference>
<accession>A0A0N0P3I7</accession>
<evidence type="ECO:0000313" key="3">
    <source>
        <dbReference type="Proteomes" id="UP000038009"/>
    </source>
</evidence>
<dbReference type="InterPro" id="IPR029052">
    <property type="entry name" value="Metallo-depent_PP-like"/>
</dbReference>
<dbReference type="Proteomes" id="UP000038009">
    <property type="component" value="Unassembled WGS sequence"/>
</dbReference>
<sequence>MPVSPCCEYYGYLPRLIRKSAPTASALAVAVPAAAANNTLFTLTATECNSAPRAEGSVHPPSTYTLSEPLTYTIAELPPKPALSLRLVIISDTHERHHEMKVPDGDVLMHCGDILEGMKFFHNADSALADFATWINDPVLHPHPVKLIIAGNHDKAIARMSVSSVRSLFAPALYLCNDSALIEPVGVRVYGSPRSIANSRCSPNTAFQSKEWWVPFMFPSAFTEEGSVETASLGLRSGDPLRVRLEGTAPRGPIDILMTHQSADFPRFCHTVEEQPICTYVQQVAPRRAFFCGHLHGAHGMHRLPVPLAVRASFGLRRSGDEVPGEQKVLGEIPFVPCINASMMMGLPGRRKLLPASVVDLEL</sequence>
<dbReference type="VEuPathDB" id="TriTrypDB:Lsey_0283_0050"/>
<reference evidence="2 3" key="1">
    <citation type="journal article" date="2015" name="PLoS Pathog.">
        <title>Leptomonas seymouri: Adaptations to the Dixenous Life Cycle Analyzed by Genome Sequencing, Transcriptome Profiling and Co-infection with Leishmania donovani.</title>
        <authorList>
            <person name="Kraeva N."/>
            <person name="Butenko A."/>
            <person name="Hlavacova J."/>
            <person name="Kostygov A."/>
            <person name="Myskova J."/>
            <person name="Grybchuk D."/>
            <person name="Lestinova T."/>
            <person name="Votypka J."/>
            <person name="Volf P."/>
            <person name="Opperdoes F."/>
            <person name="Flegontov P."/>
            <person name="Lukes J."/>
            <person name="Yurchenko V."/>
        </authorList>
    </citation>
    <scope>NUCLEOTIDE SEQUENCE [LARGE SCALE GENOMIC DNA]</scope>
    <source>
        <strain evidence="2 3">ATCC 30220</strain>
    </source>
</reference>
<dbReference type="Gene3D" id="3.60.21.10">
    <property type="match status" value="1"/>
</dbReference>
<comment type="caution">
    <text evidence="2">The sequence shown here is derived from an EMBL/GenBank/DDBJ whole genome shotgun (WGS) entry which is preliminary data.</text>
</comment>
<evidence type="ECO:0000313" key="2">
    <source>
        <dbReference type="EMBL" id="KPI84169.1"/>
    </source>
</evidence>
<dbReference type="InterPro" id="IPR051693">
    <property type="entry name" value="UPF0046_metallophosphoest"/>
</dbReference>
<keyword evidence="3" id="KW-1185">Reference proteome</keyword>
<dbReference type="AlphaFoldDB" id="A0A0N0P3I7"/>
<dbReference type="GO" id="GO:0016787">
    <property type="term" value="F:hydrolase activity"/>
    <property type="evidence" value="ECO:0007669"/>
    <property type="project" value="InterPro"/>
</dbReference>
<dbReference type="InterPro" id="IPR004843">
    <property type="entry name" value="Calcineurin-like_PHP"/>
</dbReference>
<dbReference type="SUPFAM" id="SSF56300">
    <property type="entry name" value="Metallo-dependent phosphatases"/>
    <property type="match status" value="1"/>
</dbReference>
<organism evidence="2 3">
    <name type="scientific">Leptomonas seymouri</name>
    <dbReference type="NCBI Taxonomy" id="5684"/>
    <lineage>
        <taxon>Eukaryota</taxon>
        <taxon>Discoba</taxon>
        <taxon>Euglenozoa</taxon>
        <taxon>Kinetoplastea</taxon>
        <taxon>Metakinetoplastina</taxon>
        <taxon>Trypanosomatida</taxon>
        <taxon>Trypanosomatidae</taxon>
        <taxon>Leishmaniinae</taxon>
        <taxon>Leptomonas</taxon>
    </lineage>
</organism>
<evidence type="ECO:0000259" key="1">
    <source>
        <dbReference type="Pfam" id="PF00149"/>
    </source>
</evidence>
<name>A0A0N0P3I7_LEPSE</name>
<dbReference type="OMA" id="THERHHE"/>